<dbReference type="GO" id="GO:0003677">
    <property type="term" value="F:DNA binding"/>
    <property type="evidence" value="ECO:0007669"/>
    <property type="project" value="UniProtKB-KW"/>
</dbReference>
<dbReference type="InterPro" id="IPR036390">
    <property type="entry name" value="WH_DNA-bd_sf"/>
</dbReference>
<dbReference type="HOGENOM" id="CLU_1160138_0_0_11"/>
<keyword evidence="1" id="KW-0805">Transcription regulation</keyword>
<dbReference type="InterPro" id="IPR000524">
    <property type="entry name" value="Tscrpt_reg_HTH_GntR"/>
</dbReference>
<dbReference type="SUPFAM" id="SSF64288">
    <property type="entry name" value="Chorismate lyase-like"/>
    <property type="match status" value="1"/>
</dbReference>
<dbReference type="PANTHER" id="PTHR44846">
    <property type="entry name" value="MANNOSYL-D-GLYCERATE TRANSPORT/METABOLISM SYSTEM REPRESSOR MNGR-RELATED"/>
    <property type="match status" value="1"/>
</dbReference>
<dbReference type="Gene3D" id="1.10.10.10">
    <property type="entry name" value="Winged helix-like DNA-binding domain superfamily/Winged helix DNA-binding domain"/>
    <property type="match status" value="1"/>
</dbReference>
<dbReference type="SUPFAM" id="SSF46785">
    <property type="entry name" value="Winged helix' DNA-binding domain"/>
    <property type="match status" value="1"/>
</dbReference>
<evidence type="ECO:0000256" key="3">
    <source>
        <dbReference type="ARBA" id="ARBA00023163"/>
    </source>
</evidence>
<dbReference type="eggNOG" id="COG2188">
    <property type="taxonomic scope" value="Bacteria"/>
</dbReference>
<proteinExistence type="predicted"/>
<evidence type="ECO:0000313" key="4">
    <source>
        <dbReference type="EMBL" id="AIY19252.1"/>
    </source>
</evidence>
<accession>A0A0A1DRJ5</accession>
<dbReference type="PANTHER" id="PTHR44846:SF1">
    <property type="entry name" value="MANNOSYL-D-GLYCERATE TRANSPORT_METABOLISM SYSTEM REPRESSOR MNGR-RELATED"/>
    <property type="match status" value="1"/>
</dbReference>
<dbReference type="EMBL" id="CP009896">
    <property type="protein sequence ID" value="AIY19252.1"/>
    <property type="molecule type" value="Genomic_DNA"/>
</dbReference>
<dbReference type="RefSeq" id="WP_038682268.1">
    <property type="nucleotide sequence ID" value="NZ_BJMC01000024.1"/>
</dbReference>
<dbReference type="Proteomes" id="UP000030300">
    <property type="component" value="Chromosome"/>
</dbReference>
<evidence type="ECO:0000256" key="2">
    <source>
        <dbReference type="ARBA" id="ARBA00023125"/>
    </source>
</evidence>
<keyword evidence="2" id="KW-0238">DNA-binding</keyword>
<dbReference type="GeneID" id="96612055"/>
<dbReference type="Pfam" id="PF00392">
    <property type="entry name" value="GntR"/>
    <property type="match status" value="1"/>
</dbReference>
<gene>
    <name evidence="4" type="ORF">KR76_25210</name>
</gene>
<dbReference type="OrthoDB" id="7989071at2"/>
<dbReference type="STRING" id="2045.KR76_25210"/>
<reference evidence="4 5" key="1">
    <citation type="journal article" date="2015" name="Genome Announc.">
        <title>Complete Genome Sequence of Steroid-Transforming Nocardioides simplex VKM Ac-2033D.</title>
        <authorList>
            <person name="Shtratnikova V.Y."/>
            <person name="Schelkunov M.I."/>
            <person name="Pekov Y.A."/>
            <person name="Fokina V.V."/>
            <person name="Logacheva M.D."/>
            <person name="Sokolov S.L."/>
            <person name="Bragin E.Y."/>
            <person name="Ashapkin V.V."/>
            <person name="Donova M.V."/>
        </authorList>
    </citation>
    <scope>NUCLEOTIDE SEQUENCE [LARGE SCALE GENOMIC DNA]</scope>
    <source>
        <strain evidence="4 5">VKM Ac-2033D</strain>
    </source>
</reference>
<dbReference type="AlphaFoldDB" id="A0A0A1DRJ5"/>
<keyword evidence="5" id="KW-1185">Reference proteome</keyword>
<dbReference type="Gene3D" id="3.40.1410.10">
    <property type="entry name" value="Chorismate lyase-like"/>
    <property type="match status" value="1"/>
</dbReference>
<dbReference type="Pfam" id="PF07702">
    <property type="entry name" value="UTRA"/>
    <property type="match status" value="1"/>
</dbReference>
<dbReference type="InterPro" id="IPR050679">
    <property type="entry name" value="Bact_HTH_transcr_reg"/>
</dbReference>
<dbReference type="SMART" id="SM00345">
    <property type="entry name" value="HTH_GNTR"/>
    <property type="match status" value="1"/>
</dbReference>
<organism evidence="4 5">
    <name type="scientific">Nocardioides simplex</name>
    <name type="common">Arthrobacter simplex</name>
    <dbReference type="NCBI Taxonomy" id="2045"/>
    <lineage>
        <taxon>Bacteria</taxon>
        <taxon>Bacillati</taxon>
        <taxon>Actinomycetota</taxon>
        <taxon>Actinomycetes</taxon>
        <taxon>Propionibacteriales</taxon>
        <taxon>Nocardioidaceae</taxon>
        <taxon>Pimelobacter</taxon>
    </lineage>
</organism>
<dbReference type="GO" id="GO:0045892">
    <property type="term" value="P:negative regulation of DNA-templated transcription"/>
    <property type="evidence" value="ECO:0007669"/>
    <property type="project" value="TreeGrafter"/>
</dbReference>
<dbReference type="PRINTS" id="PR00035">
    <property type="entry name" value="HTHGNTR"/>
</dbReference>
<evidence type="ECO:0000313" key="5">
    <source>
        <dbReference type="Proteomes" id="UP000030300"/>
    </source>
</evidence>
<dbReference type="InterPro" id="IPR028978">
    <property type="entry name" value="Chorismate_lyase_/UTRA_dom_sf"/>
</dbReference>
<sequence length="239" mass="26109">MTGSELPEPVERRLQRLWAEAAERGAAMPSEIALASSLEVSRPAVREALVRLEERGFIHRRKGADTTVNSSLLGIPARFEQRLDSSELIAAMGRTPSVEVTDVRVEEVTLDEAHEHDVSPRQSVLRTTKVWSADGEPVLVARDAVPVLTRTDPTTLDPATPMVDLATALTGERVGWELVFPGADGLSDDDAALTGRPAGEPAMTLDATGISRTGTVCYWTREVHLRGAFRYAMVRRADW</sequence>
<dbReference type="InterPro" id="IPR036388">
    <property type="entry name" value="WH-like_DNA-bd_sf"/>
</dbReference>
<keyword evidence="3" id="KW-0804">Transcription</keyword>
<dbReference type="InterPro" id="IPR011663">
    <property type="entry name" value="UTRA"/>
</dbReference>
<dbReference type="SMART" id="SM00866">
    <property type="entry name" value="UTRA"/>
    <property type="match status" value="1"/>
</dbReference>
<dbReference type="PROSITE" id="PS50949">
    <property type="entry name" value="HTH_GNTR"/>
    <property type="match status" value="1"/>
</dbReference>
<dbReference type="KEGG" id="psim:KR76_25210"/>
<evidence type="ECO:0000256" key="1">
    <source>
        <dbReference type="ARBA" id="ARBA00023015"/>
    </source>
</evidence>
<protein>
    <submittedName>
        <fullName evidence="4">Transcriptional regulator, GntR family</fullName>
    </submittedName>
</protein>
<name>A0A0A1DRJ5_NOCSI</name>
<dbReference type="GO" id="GO:0003700">
    <property type="term" value="F:DNA-binding transcription factor activity"/>
    <property type="evidence" value="ECO:0007669"/>
    <property type="project" value="InterPro"/>
</dbReference>